<dbReference type="InterPro" id="IPR045401">
    <property type="entry name" value="GAP1-M"/>
</dbReference>
<dbReference type="InterPro" id="IPR045402">
    <property type="entry name" value="GAP1-N2"/>
</dbReference>
<sequence length="758" mass="79764">MAWDLRYTSVESGPTGRSGFQFVATTPGTPPHVVGAVTPYMSYRPPPSAPSAPAPDELAAFPVAFAYGREGDHAVLVRCRYTGRDYSGRYGNFSGHAVVAAPQELEGLRPIELWESPVWDGPPGAAPDLVPGTAFDPDSLVAWLGREGAHDRLAALLDAVTVALADGHGRVVLVADDAALVARWIALVSYSLPAPLAAHLSFITYTADPESASQLVVGTVPEAWPRGGFRLSEPVPGDGERPGRFSRVIADCWRTGDLDGIDAVGELLTSGPAEDTTLGSDADEGRTGRFHAAASSAGGRTATASVRVAEPLHRVPAGGHHALASADGAAALLALCRGETSVSAAEESAAAALVRCGGAPSWLWPALAPALPGLGFELAAALAHVAPEIAERCVELALADPSLRERLPVLRLRDGLPARFRAALAQASGLDALADVVRLADEVGGRIADDDVTAAAAACARRGAGDIAAAVRATPRARRAALVGGILAGLERAESGVRRAMLTPDARAALGDRDWTRAPRTGGLVLSARADRHEATARLIELEPYGLPEIEELLDALWDAPPTPDDCERLVERLGPAMARFAALRSLTRRVFESAPLDAAETLRLAELIRDRLPELAGPARIVLAHREALRAGAEPEMARVLGRMDAGDPLTGRVCASVAAALTERPARSRAEVLAATTDAVRRELTGHWLDAGPGRDDRVDLAEIEVRLHRARTPVPQLTAWGDGLGRFARRHVESALTDRDPALASAWRALRRRGA</sequence>
<evidence type="ECO:0000313" key="4">
    <source>
        <dbReference type="Proteomes" id="UP001165135"/>
    </source>
</evidence>
<dbReference type="AlphaFoldDB" id="A0A9W6RR24"/>
<dbReference type="Proteomes" id="UP001165135">
    <property type="component" value="Unassembled WGS sequence"/>
</dbReference>
<gene>
    <name evidence="3" type="ORF">Airi01_084400</name>
</gene>
<dbReference type="EMBL" id="BSTJ01000013">
    <property type="protein sequence ID" value="GLY80173.1"/>
    <property type="molecule type" value="Genomic_DNA"/>
</dbReference>
<dbReference type="RefSeq" id="WP_285632734.1">
    <property type="nucleotide sequence ID" value="NZ_BSTJ01000013.1"/>
</dbReference>
<proteinExistence type="predicted"/>
<feature type="domain" description="GTPase-associated protein 1 middle" evidence="2">
    <location>
        <begin position="141"/>
        <end position="227"/>
    </location>
</feature>
<feature type="domain" description="GTPase-associated protein 1 N-terminal" evidence="1">
    <location>
        <begin position="1"/>
        <end position="127"/>
    </location>
</feature>
<dbReference type="Pfam" id="PF20014">
    <property type="entry name" value="GAP1-M"/>
    <property type="match status" value="1"/>
</dbReference>
<dbReference type="Pfam" id="PF20013">
    <property type="entry name" value="GAP1-N2"/>
    <property type="match status" value="1"/>
</dbReference>
<evidence type="ECO:0000313" key="3">
    <source>
        <dbReference type="EMBL" id="GLY80173.1"/>
    </source>
</evidence>
<evidence type="ECO:0000259" key="1">
    <source>
        <dbReference type="Pfam" id="PF20013"/>
    </source>
</evidence>
<reference evidence="3" key="1">
    <citation type="submission" date="2023-03" db="EMBL/GenBank/DDBJ databases">
        <title>Actinoallomurus iriomotensis NBRC 103681.</title>
        <authorList>
            <person name="Ichikawa N."/>
            <person name="Sato H."/>
            <person name="Tonouchi N."/>
        </authorList>
    </citation>
    <scope>NUCLEOTIDE SEQUENCE</scope>
    <source>
        <strain evidence="3">NBRC 103681</strain>
    </source>
</reference>
<organism evidence="3 4">
    <name type="scientific">Actinoallomurus iriomotensis</name>
    <dbReference type="NCBI Taxonomy" id="478107"/>
    <lineage>
        <taxon>Bacteria</taxon>
        <taxon>Bacillati</taxon>
        <taxon>Actinomycetota</taxon>
        <taxon>Actinomycetes</taxon>
        <taxon>Streptosporangiales</taxon>
        <taxon>Thermomonosporaceae</taxon>
        <taxon>Actinoallomurus</taxon>
    </lineage>
</organism>
<evidence type="ECO:0000259" key="2">
    <source>
        <dbReference type="Pfam" id="PF20014"/>
    </source>
</evidence>
<accession>A0A9W6RR24</accession>
<protein>
    <submittedName>
        <fullName evidence="3">Uncharacterized protein</fullName>
    </submittedName>
</protein>
<name>A0A9W6RR24_9ACTN</name>
<comment type="caution">
    <text evidence="3">The sequence shown here is derived from an EMBL/GenBank/DDBJ whole genome shotgun (WGS) entry which is preliminary data.</text>
</comment>